<accession>A0A1J8Q440</accession>
<protein>
    <submittedName>
        <fullName evidence="1">Uncharacterized protein</fullName>
    </submittedName>
</protein>
<evidence type="ECO:0000313" key="2">
    <source>
        <dbReference type="Proteomes" id="UP000183567"/>
    </source>
</evidence>
<sequence>MFTPYTSKYCLTSLSQPKGTSHWHTLSEQPSQIQTPSASLIVSHYPTHMPLPSPILAPYNMIQLIARNKCGYRLRRGDAGACDLGAESPNRAYYSPSTGLLHLSVYTPG</sequence>
<keyword evidence="2" id="KW-1185">Reference proteome</keyword>
<organism evidence="1 2">
    <name type="scientific">Rhizopogon vesiculosus</name>
    <dbReference type="NCBI Taxonomy" id="180088"/>
    <lineage>
        <taxon>Eukaryota</taxon>
        <taxon>Fungi</taxon>
        <taxon>Dikarya</taxon>
        <taxon>Basidiomycota</taxon>
        <taxon>Agaricomycotina</taxon>
        <taxon>Agaricomycetes</taxon>
        <taxon>Agaricomycetidae</taxon>
        <taxon>Boletales</taxon>
        <taxon>Suillineae</taxon>
        <taxon>Rhizopogonaceae</taxon>
        <taxon>Rhizopogon</taxon>
    </lineage>
</organism>
<evidence type="ECO:0000313" key="1">
    <source>
        <dbReference type="EMBL" id="OJA14731.1"/>
    </source>
</evidence>
<dbReference type="OrthoDB" id="10424056at2759"/>
<dbReference type="AlphaFoldDB" id="A0A1J8Q440"/>
<proteinExistence type="predicted"/>
<gene>
    <name evidence="1" type="ORF">AZE42_13716</name>
</gene>
<name>A0A1J8Q440_9AGAM</name>
<dbReference type="EMBL" id="LVVM01003513">
    <property type="protein sequence ID" value="OJA14731.1"/>
    <property type="molecule type" value="Genomic_DNA"/>
</dbReference>
<comment type="caution">
    <text evidence="1">The sequence shown here is derived from an EMBL/GenBank/DDBJ whole genome shotgun (WGS) entry which is preliminary data.</text>
</comment>
<reference evidence="1 2" key="1">
    <citation type="submission" date="2016-03" db="EMBL/GenBank/DDBJ databases">
        <title>Comparative genomics of the ectomycorrhizal sister species Rhizopogon vinicolor and Rhizopogon vesiculosus (Basidiomycota: Boletales) reveals a divergence of the mating type B locus.</title>
        <authorList>
            <person name="Mujic A.B."/>
            <person name="Kuo A."/>
            <person name="Tritt A."/>
            <person name="Lipzen A."/>
            <person name="Chen C."/>
            <person name="Johnson J."/>
            <person name="Sharma A."/>
            <person name="Barry K."/>
            <person name="Grigoriev I.V."/>
            <person name="Spatafora J.W."/>
        </authorList>
    </citation>
    <scope>NUCLEOTIDE SEQUENCE [LARGE SCALE GENOMIC DNA]</scope>
    <source>
        <strain evidence="1 2">AM-OR11-056</strain>
    </source>
</reference>
<dbReference type="Proteomes" id="UP000183567">
    <property type="component" value="Unassembled WGS sequence"/>
</dbReference>